<dbReference type="EMBL" id="OMOF01000042">
    <property type="protein sequence ID" value="SPF34536.1"/>
    <property type="molecule type" value="Genomic_DNA"/>
</dbReference>
<reference evidence="2" key="1">
    <citation type="submission" date="2018-02" db="EMBL/GenBank/DDBJ databases">
        <authorList>
            <person name="Hausmann B."/>
        </authorList>
    </citation>
    <scope>NUCLEOTIDE SEQUENCE [LARGE SCALE GENOMIC DNA]</scope>
    <source>
        <strain evidence="2">Peat soil MAG SbF1</strain>
    </source>
</reference>
<evidence type="ECO:0000313" key="1">
    <source>
        <dbReference type="EMBL" id="SPF34536.1"/>
    </source>
</evidence>
<gene>
    <name evidence="1" type="ORF">SBF1_1360012</name>
</gene>
<sequence>MASSGGVFAAEFFQWTIRHKWLSLESGNASSNTHWRNRKILMRFGDLKNKYDDERTMALVRKLIAPAFYHTKDAGVELSCN</sequence>
<organism evidence="1 2">
    <name type="scientific">Candidatus Desulfosporosinus infrequens</name>
    <dbReference type="NCBI Taxonomy" id="2043169"/>
    <lineage>
        <taxon>Bacteria</taxon>
        <taxon>Bacillati</taxon>
        <taxon>Bacillota</taxon>
        <taxon>Clostridia</taxon>
        <taxon>Eubacteriales</taxon>
        <taxon>Desulfitobacteriaceae</taxon>
        <taxon>Desulfosporosinus</taxon>
    </lineage>
</organism>
<name>A0A2U3K4G4_9FIRM</name>
<protein>
    <submittedName>
        <fullName evidence="1">Uncharacterized protein</fullName>
    </submittedName>
</protein>
<proteinExistence type="predicted"/>
<accession>A0A2U3K4G4</accession>
<dbReference type="AlphaFoldDB" id="A0A2U3K4G4"/>
<dbReference type="Proteomes" id="UP000238916">
    <property type="component" value="Unassembled WGS sequence"/>
</dbReference>
<evidence type="ECO:0000313" key="2">
    <source>
        <dbReference type="Proteomes" id="UP000238916"/>
    </source>
</evidence>